<dbReference type="OrthoDB" id="3668964at2"/>
<dbReference type="Proteomes" id="UP000317178">
    <property type="component" value="Chromosome"/>
</dbReference>
<dbReference type="Gene3D" id="3.40.50.1820">
    <property type="entry name" value="alpha/beta hydrolase"/>
    <property type="match status" value="1"/>
</dbReference>
<dbReference type="GO" id="GO:0008236">
    <property type="term" value="F:serine-type peptidase activity"/>
    <property type="evidence" value="ECO:0007669"/>
    <property type="project" value="InterPro"/>
</dbReference>
<proteinExistence type="predicted"/>
<dbReference type="AlphaFoldDB" id="A0A518CPF9"/>
<reference evidence="2 3" key="1">
    <citation type="submission" date="2019-02" db="EMBL/GenBank/DDBJ databases">
        <title>Deep-cultivation of Planctomycetes and their phenomic and genomic characterization uncovers novel biology.</title>
        <authorList>
            <person name="Wiegand S."/>
            <person name="Jogler M."/>
            <person name="Boedeker C."/>
            <person name="Pinto D."/>
            <person name="Vollmers J."/>
            <person name="Rivas-Marin E."/>
            <person name="Kohn T."/>
            <person name="Peeters S.H."/>
            <person name="Heuer A."/>
            <person name="Rast P."/>
            <person name="Oberbeckmann S."/>
            <person name="Bunk B."/>
            <person name="Jeske O."/>
            <person name="Meyerdierks A."/>
            <person name="Storesund J.E."/>
            <person name="Kallscheuer N."/>
            <person name="Luecker S."/>
            <person name="Lage O.M."/>
            <person name="Pohl T."/>
            <person name="Merkel B.J."/>
            <person name="Hornburger P."/>
            <person name="Mueller R.-W."/>
            <person name="Bruemmer F."/>
            <person name="Labrenz M."/>
            <person name="Spormann A.M."/>
            <person name="Op den Camp H."/>
            <person name="Overmann J."/>
            <person name="Amann R."/>
            <person name="Jetten M.S.M."/>
            <person name="Mascher T."/>
            <person name="Medema M.H."/>
            <person name="Devos D.P."/>
            <person name="Kaster A.-K."/>
            <person name="Ovreas L."/>
            <person name="Rohde M."/>
            <person name="Galperin M.Y."/>
            <person name="Jogler C."/>
        </authorList>
    </citation>
    <scope>NUCLEOTIDE SEQUENCE [LARGE SCALE GENOMIC DNA]</scope>
    <source>
        <strain evidence="2 3">Pla110</strain>
    </source>
</reference>
<dbReference type="GO" id="GO:0006508">
    <property type="term" value="P:proteolysis"/>
    <property type="evidence" value="ECO:0007669"/>
    <property type="project" value="InterPro"/>
</dbReference>
<feature type="domain" description="Peptidase S9 prolyl oligopeptidase catalytic" evidence="1">
    <location>
        <begin position="161"/>
        <end position="271"/>
    </location>
</feature>
<dbReference type="InterPro" id="IPR001375">
    <property type="entry name" value="Peptidase_S9_cat"/>
</dbReference>
<dbReference type="EMBL" id="CP036281">
    <property type="protein sequence ID" value="QDU81102.1"/>
    <property type="molecule type" value="Genomic_DNA"/>
</dbReference>
<dbReference type="KEGG" id="plon:Pla110_28390"/>
<dbReference type="SUPFAM" id="SSF53474">
    <property type="entry name" value="alpha/beta-Hydrolases"/>
    <property type="match status" value="1"/>
</dbReference>
<sequence>MRLPHFIVLITLFSLSVIVIHRHPLIADDSTASENQAHLEVMTFQTASGETKPVQTLNDWQKRKTQILANMQLVMGPLPLPEIPVPLELTVLEETTVDGILRQKIAYHTESLERKVHAYLFRQAEVPGLTAAVLCLHQTTGIGKEEPVGMGTKPNLHYAFHLAKRGYVTLAPDYPTFGEYQIDLTTENRYQSGTMRAIYDNQRALDLLQSLPEVDDERIGCLGHSLGGHNTMFTAAFDDRIKAIVSNCGFTRFHKYYGGDLRGWSSDRYMPLIRTTYQSDPNQVPFDFPEIIACFAPRAFLASSPLYDSNFEVSGVQDSIDLALPVYDLHGVSNHLKVNYPVSEHDFPLEARDVAYHFLDLHLQHTPTEIPSR</sequence>
<evidence type="ECO:0000313" key="3">
    <source>
        <dbReference type="Proteomes" id="UP000317178"/>
    </source>
</evidence>
<keyword evidence="2" id="KW-0378">Hydrolase</keyword>
<dbReference type="InterPro" id="IPR029058">
    <property type="entry name" value="AB_hydrolase_fold"/>
</dbReference>
<accession>A0A518CPF9</accession>
<evidence type="ECO:0000313" key="2">
    <source>
        <dbReference type="EMBL" id="QDU81102.1"/>
    </source>
</evidence>
<organism evidence="2 3">
    <name type="scientific">Polystyrenella longa</name>
    <dbReference type="NCBI Taxonomy" id="2528007"/>
    <lineage>
        <taxon>Bacteria</taxon>
        <taxon>Pseudomonadati</taxon>
        <taxon>Planctomycetota</taxon>
        <taxon>Planctomycetia</taxon>
        <taxon>Planctomycetales</taxon>
        <taxon>Planctomycetaceae</taxon>
        <taxon>Polystyrenella</taxon>
    </lineage>
</organism>
<keyword evidence="3" id="KW-1185">Reference proteome</keyword>
<name>A0A518CPF9_9PLAN</name>
<dbReference type="InterPro" id="IPR050261">
    <property type="entry name" value="FrsA_esterase"/>
</dbReference>
<protein>
    <submittedName>
        <fullName evidence="2">Alpha/beta hydrolase family protein</fullName>
    </submittedName>
</protein>
<dbReference type="PANTHER" id="PTHR22946">
    <property type="entry name" value="DIENELACTONE HYDROLASE DOMAIN-CONTAINING PROTEIN-RELATED"/>
    <property type="match status" value="1"/>
</dbReference>
<dbReference type="Pfam" id="PF00326">
    <property type="entry name" value="Peptidase_S9"/>
    <property type="match status" value="1"/>
</dbReference>
<evidence type="ECO:0000259" key="1">
    <source>
        <dbReference type="Pfam" id="PF00326"/>
    </source>
</evidence>
<gene>
    <name evidence="2" type="ORF">Pla110_28390</name>
</gene>
<dbReference type="RefSeq" id="WP_144996317.1">
    <property type="nucleotide sequence ID" value="NZ_CP036281.1"/>
</dbReference>